<reference evidence="1" key="1">
    <citation type="submission" date="2020-11" db="EMBL/GenBank/DDBJ databases">
        <title>Kefir isolates.</title>
        <authorList>
            <person name="Marcisauskas S."/>
            <person name="Kim Y."/>
            <person name="Blasche S."/>
        </authorList>
    </citation>
    <scope>NUCLEOTIDE SEQUENCE</scope>
    <source>
        <strain evidence="1">Olga-1</strain>
    </source>
</reference>
<dbReference type="Pfam" id="PF10448">
    <property type="entry name" value="POC3_POC4"/>
    <property type="match status" value="1"/>
</dbReference>
<sequence length="130" mass="14656">MTSLKQTQTVTSKINPIFGDEFQIAATLPLERPDTTKKNRKPISIHLSKVGTNTLLGCYVYTIIDKRSDKIYQTLLNNSEETLVDMTKKIGSLISKKFSTPSYVSLSGDWSLEDLMVTVKETIKFVDESF</sequence>
<dbReference type="EMBL" id="PUHW01000003">
    <property type="protein sequence ID" value="KAG0691282.1"/>
    <property type="molecule type" value="Genomic_DNA"/>
</dbReference>
<proteinExistence type="predicted"/>
<dbReference type="OrthoDB" id="3987408at2759"/>
<evidence type="ECO:0000313" key="1">
    <source>
        <dbReference type="EMBL" id="KAG0691282.1"/>
    </source>
</evidence>
<keyword evidence="2" id="KW-1185">Reference proteome</keyword>
<evidence type="ECO:0000313" key="2">
    <source>
        <dbReference type="Proteomes" id="UP000697127"/>
    </source>
</evidence>
<dbReference type="Proteomes" id="UP000697127">
    <property type="component" value="Unassembled WGS sequence"/>
</dbReference>
<dbReference type="InterPro" id="IPR018854">
    <property type="entry name" value="Psome_chaperone_3/4"/>
</dbReference>
<dbReference type="AlphaFoldDB" id="A0A9P6WRD0"/>
<gene>
    <name evidence="1" type="ORF">C6P40_002673</name>
</gene>
<accession>A0A9P6WRD0</accession>
<name>A0A9P6WRD0_9ASCO</name>
<dbReference type="Gene3D" id="3.30.230.100">
    <property type="match status" value="1"/>
</dbReference>
<protein>
    <submittedName>
        <fullName evidence="1">Uncharacterized protein</fullName>
    </submittedName>
</protein>
<comment type="caution">
    <text evidence="1">The sequence shown here is derived from an EMBL/GenBank/DDBJ whole genome shotgun (WGS) entry which is preliminary data.</text>
</comment>
<organism evidence="1 2">
    <name type="scientific">Pichia californica</name>
    <dbReference type="NCBI Taxonomy" id="460514"/>
    <lineage>
        <taxon>Eukaryota</taxon>
        <taxon>Fungi</taxon>
        <taxon>Dikarya</taxon>
        <taxon>Ascomycota</taxon>
        <taxon>Saccharomycotina</taxon>
        <taxon>Pichiomycetes</taxon>
        <taxon>Pichiales</taxon>
        <taxon>Pichiaceae</taxon>
        <taxon>Pichia</taxon>
    </lineage>
</organism>